<dbReference type="OrthoDB" id="10549448at2759"/>
<protein>
    <submittedName>
        <fullName evidence="2">Uncharacterized protein</fullName>
    </submittedName>
</protein>
<dbReference type="Proteomes" id="UP000299102">
    <property type="component" value="Unassembled WGS sequence"/>
</dbReference>
<comment type="caution">
    <text evidence="2">The sequence shown here is derived from an EMBL/GenBank/DDBJ whole genome shotgun (WGS) entry which is preliminary data.</text>
</comment>
<feature type="region of interest" description="Disordered" evidence="1">
    <location>
        <begin position="1"/>
        <end position="51"/>
    </location>
</feature>
<organism evidence="2 3">
    <name type="scientific">Eumeta variegata</name>
    <name type="common">Bagworm moth</name>
    <name type="synonym">Eumeta japonica</name>
    <dbReference type="NCBI Taxonomy" id="151549"/>
    <lineage>
        <taxon>Eukaryota</taxon>
        <taxon>Metazoa</taxon>
        <taxon>Ecdysozoa</taxon>
        <taxon>Arthropoda</taxon>
        <taxon>Hexapoda</taxon>
        <taxon>Insecta</taxon>
        <taxon>Pterygota</taxon>
        <taxon>Neoptera</taxon>
        <taxon>Endopterygota</taxon>
        <taxon>Lepidoptera</taxon>
        <taxon>Glossata</taxon>
        <taxon>Ditrysia</taxon>
        <taxon>Tineoidea</taxon>
        <taxon>Psychidae</taxon>
        <taxon>Oiketicinae</taxon>
        <taxon>Eumeta</taxon>
    </lineage>
</organism>
<accession>A0A4C1VXQ6</accession>
<feature type="compositionally biased region" description="Low complexity" evidence="1">
    <location>
        <begin position="1"/>
        <end position="18"/>
    </location>
</feature>
<proteinExistence type="predicted"/>
<gene>
    <name evidence="2" type="ORF">EVAR_33918_1</name>
</gene>
<dbReference type="AlphaFoldDB" id="A0A4C1VXQ6"/>
<keyword evidence="3" id="KW-1185">Reference proteome</keyword>
<evidence type="ECO:0000313" key="2">
    <source>
        <dbReference type="EMBL" id="GBP43390.1"/>
    </source>
</evidence>
<evidence type="ECO:0000313" key="3">
    <source>
        <dbReference type="Proteomes" id="UP000299102"/>
    </source>
</evidence>
<name>A0A4C1VXQ6_EUMVA</name>
<sequence>MGRGARPAAGAGDTGRPPHLLIARSLPRGRGGRKNASSRACQRGKKSVSDRPLAAESIILIEGGGRHWSAPPPPPPRLPGPLIYYRRRPRCCSSVAASRRQTAISIPSNRI</sequence>
<evidence type="ECO:0000256" key="1">
    <source>
        <dbReference type="SAM" id="MobiDB-lite"/>
    </source>
</evidence>
<reference evidence="2 3" key="1">
    <citation type="journal article" date="2019" name="Commun. Biol.">
        <title>The bagworm genome reveals a unique fibroin gene that provides high tensile strength.</title>
        <authorList>
            <person name="Kono N."/>
            <person name="Nakamura H."/>
            <person name="Ohtoshi R."/>
            <person name="Tomita M."/>
            <person name="Numata K."/>
            <person name="Arakawa K."/>
        </authorList>
    </citation>
    <scope>NUCLEOTIDE SEQUENCE [LARGE SCALE GENOMIC DNA]</scope>
</reference>
<dbReference type="EMBL" id="BGZK01000435">
    <property type="protein sequence ID" value="GBP43390.1"/>
    <property type="molecule type" value="Genomic_DNA"/>
</dbReference>